<dbReference type="Proteomes" id="UP000030016">
    <property type="component" value="Unassembled WGS sequence"/>
</dbReference>
<sequence length="101" mass="12404">MVRRRLFYYKKNYLQFLKYNILNVCLDDFRKVYDEECTQEDLAIVCKDMPKSSLVYRKLKYFYDKKYYTSCYEGQRGVYYIALAKAVCGFKKVWEENNKVF</sequence>
<protein>
    <submittedName>
        <fullName evidence="1">Uncharacterized protein</fullName>
    </submittedName>
</protein>
<reference evidence="1 2" key="1">
    <citation type="submission" date="2014-01" db="EMBL/GenBank/DDBJ databases">
        <title>Plasmidome dynamics in the species complex Clostridium novyi sensu lato converts strains of independent lineages into distinctly different pathogens.</title>
        <authorList>
            <person name="Skarin H."/>
            <person name="Segerman B."/>
        </authorList>
    </citation>
    <scope>NUCLEOTIDE SEQUENCE [LARGE SCALE GENOMIC DNA]</scope>
    <source>
        <strain evidence="1 2">4570</strain>
    </source>
</reference>
<accession>A0AA88ZTG5</accession>
<name>A0AA88ZTG5_CLONO</name>
<dbReference type="AlphaFoldDB" id="A0AA88ZTG5"/>
<proteinExistence type="predicted"/>
<evidence type="ECO:0000313" key="2">
    <source>
        <dbReference type="Proteomes" id="UP000030016"/>
    </source>
</evidence>
<dbReference type="RefSeq" id="WP_039249594.1">
    <property type="nucleotide sequence ID" value="NZ_JDRX01000009.1"/>
</dbReference>
<dbReference type="EMBL" id="JDRX01000009">
    <property type="protein sequence ID" value="KGN02399.1"/>
    <property type="molecule type" value="Genomic_DNA"/>
</dbReference>
<comment type="caution">
    <text evidence="1">The sequence shown here is derived from an EMBL/GenBank/DDBJ whole genome shotgun (WGS) entry which is preliminary data.</text>
</comment>
<organism evidence="1 2">
    <name type="scientific">Clostridium novyi A str. 4570</name>
    <dbReference type="NCBI Taxonomy" id="1444290"/>
    <lineage>
        <taxon>Bacteria</taxon>
        <taxon>Bacillati</taxon>
        <taxon>Bacillota</taxon>
        <taxon>Clostridia</taxon>
        <taxon>Eubacteriales</taxon>
        <taxon>Clostridiaceae</taxon>
        <taxon>Clostridium</taxon>
    </lineage>
</organism>
<gene>
    <name evidence="1" type="ORF">Z969_05610</name>
</gene>
<evidence type="ECO:0000313" key="1">
    <source>
        <dbReference type="EMBL" id="KGN02399.1"/>
    </source>
</evidence>